<dbReference type="OrthoDB" id="2245989at2759"/>
<dbReference type="PANTHER" id="PTHR38116:SF9">
    <property type="entry name" value="BZIP DOMAIN-CONTAINING PROTEIN"/>
    <property type="match status" value="1"/>
</dbReference>
<protein>
    <recommendedName>
        <fullName evidence="4">BZIP domain-containing protein</fullName>
    </recommendedName>
</protein>
<dbReference type="EMBL" id="KN847321">
    <property type="protein sequence ID" value="KIW52858.1"/>
    <property type="molecule type" value="Genomic_DNA"/>
</dbReference>
<dbReference type="GeneID" id="25330379"/>
<evidence type="ECO:0000256" key="1">
    <source>
        <dbReference type="SAM" id="MobiDB-lite"/>
    </source>
</evidence>
<accession>A0A0D2EBX1</accession>
<gene>
    <name evidence="2" type="ORF">PV05_08471</name>
</gene>
<dbReference type="Proteomes" id="UP000054342">
    <property type="component" value="Unassembled WGS sequence"/>
</dbReference>
<keyword evidence="3" id="KW-1185">Reference proteome</keyword>
<dbReference type="InterPro" id="IPR021833">
    <property type="entry name" value="DUF3425"/>
</dbReference>
<dbReference type="RefSeq" id="XP_013313442.1">
    <property type="nucleotide sequence ID" value="XM_013457988.1"/>
</dbReference>
<evidence type="ECO:0000313" key="2">
    <source>
        <dbReference type="EMBL" id="KIW52858.1"/>
    </source>
</evidence>
<dbReference type="STRING" id="348802.A0A0D2EBX1"/>
<dbReference type="Pfam" id="PF11905">
    <property type="entry name" value="DUF3425"/>
    <property type="match status" value="1"/>
</dbReference>
<reference evidence="2 3" key="1">
    <citation type="submission" date="2015-01" db="EMBL/GenBank/DDBJ databases">
        <title>The Genome Sequence of Exophiala xenobiotica CBS118157.</title>
        <authorList>
            <consortium name="The Broad Institute Genomics Platform"/>
            <person name="Cuomo C."/>
            <person name="de Hoog S."/>
            <person name="Gorbushina A."/>
            <person name="Stielow B."/>
            <person name="Teixiera M."/>
            <person name="Abouelleil A."/>
            <person name="Chapman S.B."/>
            <person name="Priest M."/>
            <person name="Young S.K."/>
            <person name="Wortman J."/>
            <person name="Nusbaum C."/>
            <person name="Birren B."/>
        </authorList>
    </citation>
    <scope>NUCLEOTIDE SEQUENCE [LARGE SCALE GENOMIC DNA]</scope>
    <source>
        <strain evidence="2 3">CBS 118157</strain>
    </source>
</reference>
<dbReference type="HOGENOM" id="CLU_033726_1_0_1"/>
<sequence>MGRARVEDNNWYGVQDPRKRKQIQDRLAQRARRQRLAEAKKGTSASSDQGARPGSSDSPGSNNSSNEDLSQCLPTPVPRSPDGYQAIIGLSTNPDSCVHTTVTANVYGALYINGALMGLACSVTFASKSQPFGPELPDTLRPTPLQLTTVHPQWIDRFPFPKMRDNMITLLSIIDEEEFLGDLFCLTSFTIEPGAASWDPTAWKISKEFGAKWGYLFY</sequence>
<name>A0A0D2EBX1_9EURO</name>
<feature type="compositionally biased region" description="Low complexity" evidence="1">
    <location>
        <begin position="53"/>
        <end position="66"/>
    </location>
</feature>
<organism evidence="2 3">
    <name type="scientific">Exophiala xenobiotica</name>
    <dbReference type="NCBI Taxonomy" id="348802"/>
    <lineage>
        <taxon>Eukaryota</taxon>
        <taxon>Fungi</taxon>
        <taxon>Dikarya</taxon>
        <taxon>Ascomycota</taxon>
        <taxon>Pezizomycotina</taxon>
        <taxon>Eurotiomycetes</taxon>
        <taxon>Chaetothyriomycetidae</taxon>
        <taxon>Chaetothyriales</taxon>
        <taxon>Herpotrichiellaceae</taxon>
        <taxon>Exophiala</taxon>
    </lineage>
</organism>
<proteinExistence type="predicted"/>
<dbReference type="AlphaFoldDB" id="A0A0D2EBX1"/>
<evidence type="ECO:0000313" key="3">
    <source>
        <dbReference type="Proteomes" id="UP000054342"/>
    </source>
</evidence>
<evidence type="ECO:0008006" key="4">
    <source>
        <dbReference type="Google" id="ProtNLM"/>
    </source>
</evidence>
<dbReference type="PANTHER" id="PTHR38116">
    <property type="entry name" value="CHROMOSOME 7, WHOLE GENOME SHOTGUN SEQUENCE"/>
    <property type="match status" value="1"/>
</dbReference>
<feature type="region of interest" description="Disordered" evidence="1">
    <location>
        <begin position="1"/>
        <end position="77"/>
    </location>
</feature>